<comment type="caution">
    <text evidence="2">The sequence shown here is derived from an EMBL/GenBank/DDBJ whole genome shotgun (WGS) entry which is preliminary data.</text>
</comment>
<sequence>MPLTQIGRRRTPSFRAKAKTERLRPMVRVNRIPQVMIFDPAIVRMSKAFAA</sequence>
<gene>
    <name evidence="2" type="ORF">SAMN06265373_10822</name>
</gene>
<organism evidence="2 3">
    <name type="scientific">Shimia sagamensis</name>
    <dbReference type="NCBI Taxonomy" id="1566352"/>
    <lineage>
        <taxon>Bacteria</taxon>
        <taxon>Pseudomonadati</taxon>
        <taxon>Pseudomonadota</taxon>
        <taxon>Alphaproteobacteria</taxon>
        <taxon>Rhodobacterales</taxon>
        <taxon>Roseobacteraceae</taxon>
    </lineage>
</organism>
<dbReference type="Proteomes" id="UP001157961">
    <property type="component" value="Unassembled WGS sequence"/>
</dbReference>
<protein>
    <submittedName>
        <fullName evidence="2">Uncharacterized protein</fullName>
    </submittedName>
</protein>
<proteinExistence type="predicted"/>
<evidence type="ECO:0000313" key="3">
    <source>
        <dbReference type="Proteomes" id="UP001157961"/>
    </source>
</evidence>
<keyword evidence="3" id="KW-1185">Reference proteome</keyword>
<accession>A0ABY1PD47</accession>
<reference evidence="2 3" key="1">
    <citation type="submission" date="2017-05" db="EMBL/GenBank/DDBJ databases">
        <authorList>
            <person name="Varghese N."/>
            <person name="Submissions S."/>
        </authorList>
    </citation>
    <scope>NUCLEOTIDE SEQUENCE [LARGE SCALE GENOMIC DNA]</scope>
    <source>
        <strain evidence="2 3">DSM 29734</strain>
    </source>
</reference>
<evidence type="ECO:0000313" key="2">
    <source>
        <dbReference type="EMBL" id="SMP31623.1"/>
    </source>
</evidence>
<name>A0ABY1PD47_9RHOB</name>
<feature type="region of interest" description="Disordered" evidence="1">
    <location>
        <begin position="1"/>
        <end position="20"/>
    </location>
</feature>
<evidence type="ECO:0000256" key="1">
    <source>
        <dbReference type="SAM" id="MobiDB-lite"/>
    </source>
</evidence>
<dbReference type="EMBL" id="FXTY01000008">
    <property type="protein sequence ID" value="SMP31623.1"/>
    <property type="molecule type" value="Genomic_DNA"/>
</dbReference>